<protein>
    <submittedName>
        <fullName evidence="3">Uncharacterized protein</fullName>
    </submittedName>
</protein>
<dbReference type="Proteomes" id="UP001279734">
    <property type="component" value="Unassembled WGS sequence"/>
</dbReference>
<dbReference type="AlphaFoldDB" id="A0AAD3SDT4"/>
<gene>
    <name evidence="3" type="ORF">Nepgr_011179</name>
</gene>
<feature type="region of interest" description="Disordered" evidence="1">
    <location>
        <begin position="60"/>
        <end position="124"/>
    </location>
</feature>
<feature type="signal peptide" evidence="2">
    <location>
        <begin position="1"/>
        <end position="21"/>
    </location>
</feature>
<feature type="chain" id="PRO_5041922802" evidence="2">
    <location>
        <begin position="22"/>
        <end position="293"/>
    </location>
</feature>
<reference evidence="3" key="1">
    <citation type="submission" date="2023-05" db="EMBL/GenBank/DDBJ databases">
        <title>Nepenthes gracilis genome sequencing.</title>
        <authorList>
            <person name="Fukushima K."/>
        </authorList>
    </citation>
    <scope>NUCLEOTIDE SEQUENCE</scope>
    <source>
        <strain evidence="3">SING2019-196</strain>
    </source>
</reference>
<evidence type="ECO:0000313" key="4">
    <source>
        <dbReference type="Proteomes" id="UP001279734"/>
    </source>
</evidence>
<sequence>MIARLLIIFAALFLLLSFSSARRPLDFPASDVGDDAINGLSVVGKGGLPEFRNKATLLLPSEKPESDPSESVAGKDVPLPTSDTIPGEIEEKNPVNSEEMESTGPEIVSARPEEKEEDPDAEERMQKFRSIQPLMKDNIHPIIPFRPINRHWPHDQMPSTFPMSRFPHRFHHHQISIHPSDQERREEMPIRDFPTRWVEFHKVNDEFSIDNRDAMTVGEFKGSFHRGHRDGMMIGEFKGPNHFVHRLPCPHLRHHFNHGERVEVEGNEPVRERIREEKDDDVLMKIRKFLTHF</sequence>
<comment type="caution">
    <text evidence="3">The sequence shown here is derived from an EMBL/GenBank/DDBJ whole genome shotgun (WGS) entry which is preliminary data.</text>
</comment>
<evidence type="ECO:0000256" key="1">
    <source>
        <dbReference type="SAM" id="MobiDB-lite"/>
    </source>
</evidence>
<accession>A0AAD3SDT4</accession>
<evidence type="ECO:0000313" key="3">
    <source>
        <dbReference type="EMBL" id="GMH09338.1"/>
    </source>
</evidence>
<dbReference type="EMBL" id="BSYO01000009">
    <property type="protein sequence ID" value="GMH09338.1"/>
    <property type="molecule type" value="Genomic_DNA"/>
</dbReference>
<keyword evidence="2" id="KW-0732">Signal</keyword>
<keyword evidence="4" id="KW-1185">Reference proteome</keyword>
<name>A0AAD3SDT4_NEPGR</name>
<proteinExistence type="predicted"/>
<evidence type="ECO:0000256" key="2">
    <source>
        <dbReference type="SAM" id="SignalP"/>
    </source>
</evidence>
<organism evidence="3 4">
    <name type="scientific">Nepenthes gracilis</name>
    <name type="common">Slender pitcher plant</name>
    <dbReference type="NCBI Taxonomy" id="150966"/>
    <lineage>
        <taxon>Eukaryota</taxon>
        <taxon>Viridiplantae</taxon>
        <taxon>Streptophyta</taxon>
        <taxon>Embryophyta</taxon>
        <taxon>Tracheophyta</taxon>
        <taxon>Spermatophyta</taxon>
        <taxon>Magnoliopsida</taxon>
        <taxon>eudicotyledons</taxon>
        <taxon>Gunneridae</taxon>
        <taxon>Pentapetalae</taxon>
        <taxon>Caryophyllales</taxon>
        <taxon>Nepenthaceae</taxon>
        <taxon>Nepenthes</taxon>
    </lineage>
</organism>